<keyword evidence="2" id="KW-1185">Reference proteome</keyword>
<protein>
    <submittedName>
        <fullName evidence="1">Uncharacterized protein</fullName>
    </submittedName>
</protein>
<dbReference type="Proteomes" id="UP001374535">
    <property type="component" value="Chromosome 2"/>
</dbReference>
<reference evidence="1 2" key="1">
    <citation type="journal article" date="2023" name="Life. Sci Alliance">
        <title>Evolutionary insights into 3D genome organization and epigenetic landscape of Vigna mungo.</title>
        <authorList>
            <person name="Junaid A."/>
            <person name="Singh B."/>
            <person name="Bhatia S."/>
        </authorList>
    </citation>
    <scope>NUCLEOTIDE SEQUENCE [LARGE SCALE GENOMIC DNA]</scope>
    <source>
        <strain evidence="1">Urdbean</strain>
    </source>
</reference>
<name>A0AAQ3P303_VIGMU</name>
<organism evidence="1 2">
    <name type="scientific">Vigna mungo</name>
    <name type="common">Black gram</name>
    <name type="synonym">Phaseolus mungo</name>
    <dbReference type="NCBI Taxonomy" id="3915"/>
    <lineage>
        <taxon>Eukaryota</taxon>
        <taxon>Viridiplantae</taxon>
        <taxon>Streptophyta</taxon>
        <taxon>Embryophyta</taxon>
        <taxon>Tracheophyta</taxon>
        <taxon>Spermatophyta</taxon>
        <taxon>Magnoliopsida</taxon>
        <taxon>eudicotyledons</taxon>
        <taxon>Gunneridae</taxon>
        <taxon>Pentapetalae</taxon>
        <taxon>rosids</taxon>
        <taxon>fabids</taxon>
        <taxon>Fabales</taxon>
        <taxon>Fabaceae</taxon>
        <taxon>Papilionoideae</taxon>
        <taxon>50 kb inversion clade</taxon>
        <taxon>NPAAA clade</taxon>
        <taxon>indigoferoid/millettioid clade</taxon>
        <taxon>Phaseoleae</taxon>
        <taxon>Vigna</taxon>
    </lineage>
</organism>
<dbReference type="AlphaFoldDB" id="A0AAQ3P303"/>
<evidence type="ECO:0000313" key="1">
    <source>
        <dbReference type="EMBL" id="WVZ19960.1"/>
    </source>
</evidence>
<accession>A0AAQ3P303</accession>
<proteinExistence type="predicted"/>
<evidence type="ECO:0000313" key="2">
    <source>
        <dbReference type="Proteomes" id="UP001374535"/>
    </source>
</evidence>
<dbReference type="EMBL" id="CP144699">
    <property type="protein sequence ID" value="WVZ19960.1"/>
    <property type="molecule type" value="Genomic_DNA"/>
</dbReference>
<sequence length="118" mass="13927">MRIYTCICLKAFLTISPTNKFPIMHLYRIIIIDNKCNFGRMKMKQRFHRIKHRQFRGKKNKAYLEGELSVSSPHLSESSTASLCQAVLNPVQQTNSQHRTKISHTINIKNHIQFHDYR</sequence>
<gene>
    <name evidence="1" type="ORF">V8G54_007282</name>
</gene>